<proteinExistence type="predicted"/>
<feature type="region of interest" description="Disordered" evidence="5">
    <location>
        <begin position="363"/>
        <end position="397"/>
    </location>
</feature>
<dbReference type="SUPFAM" id="SSF57850">
    <property type="entry name" value="RING/U-box"/>
    <property type="match status" value="1"/>
</dbReference>
<sequence>MRCQCVICTDHFEGGSDISSVPCGHTFHAACLDRWLKSNPTCPTCRIRVKLREVRKIFLMSLDDTITDSGKIENELSNAYTRIHELRQQVATQEENSERLKGFFTAKEAEVNKYKQKCFTLSDEIKALKAKTKTFKAHLLENQQLHETITGLRDTIEKTNHLKTILDGTTAQVEELLTAYGPSENSMRQIATYCVLLKRELTSAKSEVRIIRKDVSDLNRQLALKDGEIAERSRKLEAASAEITKFKEQCTKLANQLENLPDGCHMPCGSKRLCDGQSAESREHVRKKTKLDSSLDITVVPSPPVLKQRMGFLADKEPVDGKKIFPLALLGYSKMKIVSGVKKPTPKTQGDVNDDQLLEMVMSKSSSRNDRDSKIRTGYNGLGGHSNHIQNEKKTIW</sequence>
<evidence type="ECO:0000256" key="2">
    <source>
        <dbReference type="ARBA" id="ARBA00022833"/>
    </source>
</evidence>
<dbReference type="GeneID" id="111250778"/>
<evidence type="ECO:0000256" key="1">
    <source>
        <dbReference type="ARBA" id="ARBA00022771"/>
    </source>
</evidence>
<dbReference type="InterPro" id="IPR001841">
    <property type="entry name" value="Znf_RING"/>
</dbReference>
<dbReference type="EnsemblMetazoa" id="XM_022806518">
    <property type="protein sequence ID" value="XP_022662253"/>
    <property type="gene ID" value="LOC111250778"/>
</dbReference>
<dbReference type="Proteomes" id="UP000594260">
    <property type="component" value="Unplaced"/>
</dbReference>
<keyword evidence="8" id="KW-1185">Reference proteome</keyword>
<dbReference type="InterPro" id="IPR013083">
    <property type="entry name" value="Znf_RING/FYVE/PHD"/>
</dbReference>
<dbReference type="GO" id="GO:0008270">
    <property type="term" value="F:zinc ion binding"/>
    <property type="evidence" value="ECO:0007669"/>
    <property type="project" value="UniProtKB-KW"/>
</dbReference>
<dbReference type="PROSITE" id="PS50089">
    <property type="entry name" value="ZF_RING_2"/>
    <property type="match status" value="1"/>
</dbReference>
<dbReference type="KEGG" id="vde:111250778"/>
<dbReference type="AlphaFoldDB" id="A0A7M7MHC5"/>
<name>A0A7M7MHC5_VARDE</name>
<dbReference type="GO" id="GO:0090734">
    <property type="term" value="C:site of DNA damage"/>
    <property type="evidence" value="ECO:0007669"/>
    <property type="project" value="TreeGrafter"/>
</dbReference>
<dbReference type="GO" id="GO:0005634">
    <property type="term" value="C:nucleus"/>
    <property type="evidence" value="ECO:0007669"/>
    <property type="project" value="TreeGrafter"/>
</dbReference>
<dbReference type="PANTHER" id="PTHR46569:SF1">
    <property type="entry name" value="E3 UBIQUITIN-PROTEIN LIGASE RFWD3-RELATED"/>
    <property type="match status" value="1"/>
</dbReference>
<evidence type="ECO:0000256" key="5">
    <source>
        <dbReference type="SAM" id="MobiDB-lite"/>
    </source>
</evidence>
<evidence type="ECO:0000313" key="7">
    <source>
        <dbReference type="EnsemblMetazoa" id="XP_022662253"/>
    </source>
</evidence>
<dbReference type="SMART" id="SM00184">
    <property type="entry name" value="RING"/>
    <property type="match status" value="1"/>
</dbReference>
<evidence type="ECO:0000259" key="6">
    <source>
        <dbReference type="PROSITE" id="PS50089"/>
    </source>
</evidence>
<keyword evidence="2" id="KW-0862">Zinc</keyword>
<dbReference type="GO" id="GO:0016567">
    <property type="term" value="P:protein ubiquitination"/>
    <property type="evidence" value="ECO:0007669"/>
    <property type="project" value="TreeGrafter"/>
</dbReference>
<keyword evidence="1 3" id="KW-0863">Zinc-finger</keyword>
<evidence type="ECO:0000313" key="8">
    <source>
        <dbReference type="Proteomes" id="UP000594260"/>
    </source>
</evidence>
<dbReference type="OMA" id="RSKYIQP"/>
<dbReference type="PANTHER" id="PTHR46569">
    <property type="entry name" value="E3 UBIQUITIN-PROTEIN LIGASE TRAIP"/>
    <property type="match status" value="1"/>
</dbReference>
<dbReference type="RefSeq" id="XP_022662253.1">
    <property type="nucleotide sequence ID" value="XM_022806518.1"/>
</dbReference>
<evidence type="ECO:0000256" key="4">
    <source>
        <dbReference type="SAM" id="Coils"/>
    </source>
</evidence>
<keyword evidence="1 3" id="KW-0479">Metal-binding</keyword>
<dbReference type="Gene3D" id="3.30.40.10">
    <property type="entry name" value="Zinc/RING finger domain, C3HC4 (zinc finger)"/>
    <property type="match status" value="1"/>
</dbReference>
<reference evidence="7" key="1">
    <citation type="submission" date="2021-01" db="UniProtKB">
        <authorList>
            <consortium name="EnsemblMetazoa"/>
        </authorList>
    </citation>
    <scope>IDENTIFICATION</scope>
</reference>
<evidence type="ECO:0000256" key="3">
    <source>
        <dbReference type="PROSITE-ProRule" id="PRU00175"/>
    </source>
</evidence>
<dbReference type="GO" id="GO:0031297">
    <property type="term" value="P:replication fork processing"/>
    <property type="evidence" value="ECO:0007669"/>
    <property type="project" value="TreeGrafter"/>
</dbReference>
<dbReference type="Pfam" id="PF13639">
    <property type="entry name" value="zf-RING_2"/>
    <property type="match status" value="1"/>
</dbReference>
<feature type="coiled-coil region" evidence="4">
    <location>
        <begin position="201"/>
        <end position="256"/>
    </location>
</feature>
<dbReference type="OrthoDB" id="1714475at2759"/>
<dbReference type="InterPro" id="IPR052639">
    <property type="entry name" value="TRAIP_ubiq-protein_ligase"/>
</dbReference>
<keyword evidence="4" id="KW-0175">Coiled coil</keyword>
<feature type="coiled-coil region" evidence="4">
    <location>
        <begin position="76"/>
        <end position="131"/>
    </location>
</feature>
<accession>A0A7M7MHC5</accession>
<dbReference type="InParanoid" id="A0A7M7MHC5"/>
<feature type="domain" description="RING-type" evidence="6">
    <location>
        <begin position="5"/>
        <end position="46"/>
    </location>
</feature>
<organism evidence="7 8">
    <name type="scientific">Varroa destructor</name>
    <name type="common">Honeybee mite</name>
    <dbReference type="NCBI Taxonomy" id="109461"/>
    <lineage>
        <taxon>Eukaryota</taxon>
        <taxon>Metazoa</taxon>
        <taxon>Ecdysozoa</taxon>
        <taxon>Arthropoda</taxon>
        <taxon>Chelicerata</taxon>
        <taxon>Arachnida</taxon>
        <taxon>Acari</taxon>
        <taxon>Parasitiformes</taxon>
        <taxon>Mesostigmata</taxon>
        <taxon>Gamasina</taxon>
        <taxon>Dermanyssoidea</taxon>
        <taxon>Varroidae</taxon>
        <taxon>Varroa</taxon>
    </lineage>
</organism>
<dbReference type="GO" id="GO:0061630">
    <property type="term" value="F:ubiquitin protein ligase activity"/>
    <property type="evidence" value="ECO:0007669"/>
    <property type="project" value="TreeGrafter"/>
</dbReference>
<protein>
    <recommendedName>
        <fullName evidence="6">RING-type domain-containing protein</fullName>
    </recommendedName>
</protein>